<evidence type="ECO:0000313" key="3">
    <source>
        <dbReference type="Proteomes" id="UP000198639"/>
    </source>
</evidence>
<dbReference type="OrthoDB" id="8908695at2"/>
<organism evidence="2 3">
    <name type="scientific">Massilia yuzhufengensis</name>
    <dbReference type="NCBI Taxonomy" id="1164594"/>
    <lineage>
        <taxon>Bacteria</taxon>
        <taxon>Pseudomonadati</taxon>
        <taxon>Pseudomonadota</taxon>
        <taxon>Betaproteobacteria</taxon>
        <taxon>Burkholderiales</taxon>
        <taxon>Oxalobacteraceae</taxon>
        <taxon>Telluria group</taxon>
        <taxon>Massilia</taxon>
    </lineage>
</organism>
<protein>
    <submittedName>
        <fullName evidence="2">Uncharacterized protein</fullName>
    </submittedName>
</protein>
<feature type="compositionally biased region" description="Polar residues" evidence="1">
    <location>
        <begin position="104"/>
        <end position="116"/>
    </location>
</feature>
<gene>
    <name evidence="2" type="ORF">SAMN05216204_14046</name>
</gene>
<name>A0A1I1VMY7_9BURK</name>
<feature type="region of interest" description="Disordered" evidence="1">
    <location>
        <begin position="90"/>
        <end position="116"/>
    </location>
</feature>
<dbReference type="EMBL" id="FOLD01000040">
    <property type="protein sequence ID" value="SFD84155.1"/>
    <property type="molecule type" value="Genomic_DNA"/>
</dbReference>
<dbReference type="Proteomes" id="UP000198639">
    <property type="component" value="Unassembled WGS sequence"/>
</dbReference>
<evidence type="ECO:0000313" key="2">
    <source>
        <dbReference type="EMBL" id="SFD84155.1"/>
    </source>
</evidence>
<accession>A0A1I1VMY7</accession>
<evidence type="ECO:0000256" key="1">
    <source>
        <dbReference type="SAM" id="MobiDB-lite"/>
    </source>
</evidence>
<sequence length="116" mass="12930">MSSKAFALFLQELRDGRTHTELTAQMAALLEKVKETGKGGEITLKLKVKPAGRGSDVDKIVIADSITVTLPKPERGEDFFWLTEENDLSRNHPRQHSLPLREATTPQPTTFKEASK</sequence>
<proteinExistence type="predicted"/>
<keyword evidence="3" id="KW-1185">Reference proteome</keyword>
<reference evidence="3" key="1">
    <citation type="submission" date="2016-10" db="EMBL/GenBank/DDBJ databases">
        <authorList>
            <person name="Varghese N."/>
            <person name="Submissions S."/>
        </authorList>
    </citation>
    <scope>NUCLEOTIDE SEQUENCE [LARGE SCALE GENOMIC DNA]</scope>
    <source>
        <strain evidence="3">CGMCC 1.12041</strain>
    </source>
</reference>
<dbReference type="RefSeq" id="WP_091876887.1">
    <property type="nucleotide sequence ID" value="NZ_FOLD01000040.1"/>
</dbReference>
<dbReference type="STRING" id="1164594.SAMN05216204_14046"/>
<dbReference type="AlphaFoldDB" id="A0A1I1VMY7"/>